<protein>
    <submittedName>
        <fullName evidence="5">Trypsin-like serine protease</fullName>
    </submittedName>
</protein>
<gene>
    <name evidence="5" type="ORF">JT362_03520</name>
</gene>
<keyword evidence="3" id="KW-0732">Signal</keyword>
<reference evidence="5 6" key="1">
    <citation type="submission" date="2021-02" db="EMBL/GenBank/DDBJ databases">
        <title>Actinophytocola xerophila sp. nov., isolated from soil of cotton cropping field.</title>
        <authorList>
            <person name="Huang R."/>
            <person name="Chen X."/>
            <person name="Ge X."/>
            <person name="Liu W."/>
        </authorList>
    </citation>
    <scope>NUCLEOTIDE SEQUENCE [LARGE SCALE GENOMIC DNA]</scope>
    <source>
        <strain evidence="5 6">S1-96</strain>
    </source>
</reference>
<dbReference type="Gene3D" id="2.40.10.10">
    <property type="entry name" value="Trypsin-like serine proteases"/>
    <property type="match status" value="1"/>
</dbReference>
<proteinExistence type="inferred from homology"/>
<dbReference type="SUPFAM" id="SSF50494">
    <property type="entry name" value="Trypsin-like serine proteases"/>
    <property type="match status" value="1"/>
</dbReference>
<sequence>MRVLAVACAMTAVVLAPTEADAIVGGTVAPPAPWGAQVYTDEPGRPADGFVCGGTIIAPRWVLTARHCVDADDGMRVRIGANTFGAGTEVRVDGKNPLIDSDIALLHLSRPVCTRYAKLADTDPSPGEVDSIYGWGRETPGGPPAPRLKVAEVTVLPAGGRTDMFGGRALVNEGRTGAAMPGDSGGPQFHDGEQVGVASMLDHDGNDPNGTAVYSSVAAHRDWIRSTAGV</sequence>
<dbReference type="PRINTS" id="PR00722">
    <property type="entry name" value="CHYMOTRYPSIN"/>
</dbReference>
<evidence type="ECO:0000256" key="1">
    <source>
        <dbReference type="ARBA" id="ARBA00007664"/>
    </source>
</evidence>
<evidence type="ECO:0000313" key="6">
    <source>
        <dbReference type="Proteomes" id="UP001156441"/>
    </source>
</evidence>
<accession>A0ABT2J2W1</accession>
<dbReference type="Proteomes" id="UP001156441">
    <property type="component" value="Unassembled WGS sequence"/>
</dbReference>
<feature type="signal peptide" evidence="3">
    <location>
        <begin position="1"/>
        <end position="22"/>
    </location>
</feature>
<evidence type="ECO:0000259" key="4">
    <source>
        <dbReference type="PROSITE" id="PS50240"/>
    </source>
</evidence>
<dbReference type="InterPro" id="IPR001314">
    <property type="entry name" value="Peptidase_S1A"/>
</dbReference>
<dbReference type="InterPro" id="IPR009003">
    <property type="entry name" value="Peptidase_S1_PA"/>
</dbReference>
<dbReference type="InterPro" id="IPR001254">
    <property type="entry name" value="Trypsin_dom"/>
</dbReference>
<dbReference type="PANTHER" id="PTHR24276:SF98">
    <property type="entry name" value="FI18310P1-RELATED"/>
    <property type="match status" value="1"/>
</dbReference>
<feature type="chain" id="PRO_5046743281" evidence="3">
    <location>
        <begin position="23"/>
        <end position="230"/>
    </location>
</feature>
<evidence type="ECO:0000313" key="5">
    <source>
        <dbReference type="EMBL" id="MCT2582194.1"/>
    </source>
</evidence>
<keyword evidence="2" id="KW-1015">Disulfide bond</keyword>
<comment type="similarity">
    <text evidence="1">Belongs to the peptidase S1 family.</text>
</comment>
<evidence type="ECO:0000256" key="2">
    <source>
        <dbReference type="ARBA" id="ARBA00023157"/>
    </source>
</evidence>
<organism evidence="5 6">
    <name type="scientific">Actinophytocola gossypii</name>
    <dbReference type="NCBI Taxonomy" id="2812003"/>
    <lineage>
        <taxon>Bacteria</taxon>
        <taxon>Bacillati</taxon>
        <taxon>Actinomycetota</taxon>
        <taxon>Actinomycetes</taxon>
        <taxon>Pseudonocardiales</taxon>
        <taxon>Pseudonocardiaceae</taxon>
    </lineage>
</organism>
<dbReference type="InterPro" id="IPR043504">
    <property type="entry name" value="Peptidase_S1_PA_chymotrypsin"/>
</dbReference>
<dbReference type="PANTHER" id="PTHR24276">
    <property type="entry name" value="POLYSERASE-RELATED"/>
    <property type="match status" value="1"/>
</dbReference>
<evidence type="ECO:0000256" key="3">
    <source>
        <dbReference type="SAM" id="SignalP"/>
    </source>
</evidence>
<dbReference type="RefSeq" id="WP_260189541.1">
    <property type="nucleotide sequence ID" value="NZ_JAFFZE010000004.1"/>
</dbReference>
<comment type="caution">
    <text evidence="5">The sequence shown here is derived from an EMBL/GenBank/DDBJ whole genome shotgun (WGS) entry which is preliminary data.</text>
</comment>
<dbReference type="Pfam" id="PF00089">
    <property type="entry name" value="Trypsin"/>
    <property type="match status" value="1"/>
</dbReference>
<name>A0ABT2J2W1_9PSEU</name>
<dbReference type="InterPro" id="IPR050430">
    <property type="entry name" value="Peptidase_S1"/>
</dbReference>
<dbReference type="EMBL" id="JAFFZE010000004">
    <property type="protein sequence ID" value="MCT2582194.1"/>
    <property type="molecule type" value="Genomic_DNA"/>
</dbReference>
<dbReference type="SMART" id="SM00020">
    <property type="entry name" value="Tryp_SPc"/>
    <property type="match status" value="1"/>
</dbReference>
<keyword evidence="6" id="KW-1185">Reference proteome</keyword>
<feature type="domain" description="Peptidase S1" evidence="4">
    <location>
        <begin position="23"/>
        <end position="229"/>
    </location>
</feature>
<dbReference type="PROSITE" id="PS50240">
    <property type="entry name" value="TRYPSIN_DOM"/>
    <property type="match status" value="1"/>
</dbReference>